<keyword evidence="2" id="KW-1185">Reference proteome</keyword>
<comment type="caution">
    <text evidence="1">The sequence shown here is derived from an EMBL/GenBank/DDBJ whole genome shotgun (WGS) entry which is preliminary data.</text>
</comment>
<reference evidence="1 2" key="1">
    <citation type="journal article" date="2022" name="DNA Res.">
        <title>Chromosomal-level genome assembly of the orchid tree Bauhinia variegata (Leguminosae; Cercidoideae) supports the allotetraploid origin hypothesis of Bauhinia.</title>
        <authorList>
            <person name="Zhong Y."/>
            <person name="Chen Y."/>
            <person name="Zheng D."/>
            <person name="Pang J."/>
            <person name="Liu Y."/>
            <person name="Luo S."/>
            <person name="Meng S."/>
            <person name="Qian L."/>
            <person name="Wei D."/>
            <person name="Dai S."/>
            <person name="Zhou R."/>
        </authorList>
    </citation>
    <scope>NUCLEOTIDE SEQUENCE [LARGE SCALE GENOMIC DNA]</scope>
    <source>
        <strain evidence="1">BV-YZ2020</strain>
    </source>
</reference>
<evidence type="ECO:0000313" key="1">
    <source>
        <dbReference type="EMBL" id="KAI4353479.1"/>
    </source>
</evidence>
<dbReference type="Proteomes" id="UP000828941">
    <property type="component" value="Chromosome 2"/>
</dbReference>
<evidence type="ECO:0000313" key="2">
    <source>
        <dbReference type="Proteomes" id="UP000828941"/>
    </source>
</evidence>
<proteinExistence type="predicted"/>
<organism evidence="1 2">
    <name type="scientific">Bauhinia variegata</name>
    <name type="common">Purple orchid tree</name>
    <name type="synonym">Phanera variegata</name>
    <dbReference type="NCBI Taxonomy" id="167791"/>
    <lineage>
        <taxon>Eukaryota</taxon>
        <taxon>Viridiplantae</taxon>
        <taxon>Streptophyta</taxon>
        <taxon>Embryophyta</taxon>
        <taxon>Tracheophyta</taxon>
        <taxon>Spermatophyta</taxon>
        <taxon>Magnoliopsida</taxon>
        <taxon>eudicotyledons</taxon>
        <taxon>Gunneridae</taxon>
        <taxon>Pentapetalae</taxon>
        <taxon>rosids</taxon>
        <taxon>fabids</taxon>
        <taxon>Fabales</taxon>
        <taxon>Fabaceae</taxon>
        <taxon>Cercidoideae</taxon>
        <taxon>Cercideae</taxon>
        <taxon>Bauhiniinae</taxon>
        <taxon>Bauhinia</taxon>
    </lineage>
</organism>
<dbReference type="EMBL" id="CM039427">
    <property type="protein sequence ID" value="KAI4353479.1"/>
    <property type="molecule type" value="Genomic_DNA"/>
</dbReference>
<gene>
    <name evidence="1" type="ORF">L6164_002426</name>
</gene>
<sequence length="195" mass="21532">MSASDDTEPKNHARSPTPPPMEEESQTPKKAEDGAAGVMRQLKSNDLFKKGSLVLRGLALLFSLISVIIMASNKHGDWKDFRRFEEYNYVLAIAILSSLYTGAQVLRQIQEHATGKYMILRRTASWIDFSGDQIMAYLLVSSASSAVPLTDRLREAKDLFSDSSSASISMSFLAFFCLAGSAMISGYKLSTQPYL</sequence>
<name>A0ACB9Q008_BAUVA</name>
<protein>
    <submittedName>
        <fullName evidence="1">Uncharacterized protein</fullName>
    </submittedName>
</protein>
<accession>A0ACB9Q008</accession>